<reference evidence="2 3" key="1">
    <citation type="journal article" date="2016" name="Nat. Commun.">
        <title>Thousands of microbial genomes shed light on interconnected biogeochemical processes in an aquifer system.</title>
        <authorList>
            <person name="Anantharaman K."/>
            <person name="Brown C.T."/>
            <person name="Hug L.A."/>
            <person name="Sharon I."/>
            <person name="Castelle C.J."/>
            <person name="Probst A.J."/>
            <person name="Thomas B.C."/>
            <person name="Singh A."/>
            <person name="Wilkins M.J."/>
            <person name="Karaoz U."/>
            <person name="Brodie E.L."/>
            <person name="Williams K.H."/>
            <person name="Hubbard S.S."/>
            <person name="Banfield J.F."/>
        </authorList>
    </citation>
    <scope>NUCLEOTIDE SEQUENCE [LARGE SCALE GENOMIC DNA]</scope>
</reference>
<accession>A0A1F4XWF9</accession>
<organism evidence="2 3">
    <name type="scientific">Candidatus Adlerbacteria bacterium RIFCSPLOWO2_01_FULL_54_21b</name>
    <dbReference type="NCBI Taxonomy" id="1797245"/>
    <lineage>
        <taxon>Bacteria</taxon>
        <taxon>Candidatus Adleribacteriota</taxon>
    </lineage>
</organism>
<dbReference type="AlphaFoldDB" id="A0A1F4XWF9"/>
<sequence length="233" mass="25544">MSYVHAAHTALSAAFFLIILSGLAAVVYHYLGGALGTLLQPTFLFKWVLIFVLLLAHLVQGRMQTWNIVVYGFAGGTWYALFLVHSVAPVASWETLGILYGFWIAFFGLVWTGFLLLLRGGLHLHFSLPAMPSLPPLPIMHKKPVAVAVMSPVVQAVVPPKIVLPPPPPPPPPPKPTPLFLPVPQPIITKKIPMAPVPVFDDYGDLPALRIMPQRPEDIVRHDRPAVVKFAGR</sequence>
<protein>
    <submittedName>
        <fullName evidence="2">Uncharacterized protein</fullName>
    </submittedName>
</protein>
<feature type="transmembrane region" description="Helical" evidence="1">
    <location>
        <begin position="12"/>
        <end position="31"/>
    </location>
</feature>
<evidence type="ECO:0000256" key="1">
    <source>
        <dbReference type="SAM" id="Phobius"/>
    </source>
</evidence>
<name>A0A1F4XWF9_9BACT</name>
<keyword evidence="1" id="KW-1133">Transmembrane helix</keyword>
<keyword evidence="1" id="KW-0812">Transmembrane</keyword>
<evidence type="ECO:0000313" key="3">
    <source>
        <dbReference type="Proteomes" id="UP000178585"/>
    </source>
</evidence>
<feature type="transmembrane region" description="Helical" evidence="1">
    <location>
        <begin position="37"/>
        <end position="56"/>
    </location>
</feature>
<feature type="transmembrane region" description="Helical" evidence="1">
    <location>
        <begin position="100"/>
        <end position="118"/>
    </location>
</feature>
<dbReference type="EMBL" id="MEWZ01000033">
    <property type="protein sequence ID" value="OGC86050.1"/>
    <property type="molecule type" value="Genomic_DNA"/>
</dbReference>
<comment type="caution">
    <text evidence="2">The sequence shown here is derived from an EMBL/GenBank/DDBJ whole genome shotgun (WGS) entry which is preliminary data.</text>
</comment>
<dbReference type="Proteomes" id="UP000178585">
    <property type="component" value="Unassembled WGS sequence"/>
</dbReference>
<keyword evidence="1" id="KW-0472">Membrane</keyword>
<gene>
    <name evidence="2" type="ORF">A2949_01925</name>
</gene>
<dbReference type="STRING" id="1797245.A2949_01925"/>
<feature type="transmembrane region" description="Helical" evidence="1">
    <location>
        <begin position="68"/>
        <end position="88"/>
    </location>
</feature>
<evidence type="ECO:0000313" key="2">
    <source>
        <dbReference type="EMBL" id="OGC86050.1"/>
    </source>
</evidence>
<proteinExistence type="predicted"/>